<organism evidence="1 2">
    <name type="scientific">Tritrichomonas musculus</name>
    <dbReference type="NCBI Taxonomy" id="1915356"/>
    <lineage>
        <taxon>Eukaryota</taxon>
        <taxon>Metamonada</taxon>
        <taxon>Parabasalia</taxon>
        <taxon>Tritrichomonadida</taxon>
        <taxon>Tritrichomonadidae</taxon>
        <taxon>Tritrichomonas</taxon>
    </lineage>
</organism>
<evidence type="ECO:0000313" key="1">
    <source>
        <dbReference type="EMBL" id="KAK8867196.1"/>
    </source>
</evidence>
<sequence>MQKPKKNQSYKIGCNGLEIQKVFQNATTADRVSMKKQFEVHFDFFKEYGITNYQDFVTTLHDYKFRAGDILNLIKTFVEYKSYQNSANPIFLLKKRELKKANAGEKNVLLNRLALEYSSEFLSFFQNYVHSYCFFSKKTKDQLIQRIRTKIERLVKEKVEKNDETIDTISDNSSEFPDLFPLSNETDADVGYDDLDMFSNDESADFNSLFTDYYNG</sequence>
<accession>A0ABR2IRL8</accession>
<comment type="caution">
    <text evidence="1">The sequence shown here is derived from an EMBL/GenBank/DDBJ whole genome shotgun (WGS) entry which is preliminary data.</text>
</comment>
<gene>
    <name evidence="1" type="ORF">M9Y10_010173</name>
</gene>
<protein>
    <submittedName>
        <fullName evidence="1">Uncharacterized protein</fullName>
    </submittedName>
</protein>
<reference evidence="1 2" key="1">
    <citation type="submission" date="2024-04" db="EMBL/GenBank/DDBJ databases">
        <title>Tritrichomonas musculus Genome.</title>
        <authorList>
            <person name="Alves-Ferreira E."/>
            <person name="Grigg M."/>
            <person name="Lorenzi H."/>
            <person name="Galac M."/>
        </authorList>
    </citation>
    <scope>NUCLEOTIDE SEQUENCE [LARGE SCALE GENOMIC DNA]</scope>
    <source>
        <strain evidence="1 2">EAF2021</strain>
    </source>
</reference>
<dbReference type="Proteomes" id="UP001470230">
    <property type="component" value="Unassembled WGS sequence"/>
</dbReference>
<name>A0ABR2IRL8_9EUKA</name>
<proteinExistence type="predicted"/>
<keyword evidence="2" id="KW-1185">Reference proteome</keyword>
<evidence type="ECO:0000313" key="2">
    <source>
        <dbReference type="Proteomes" id="UP001470230"/>
    </source>
</evidence>
<dbReference type="EMBL" id="JAPFFF010000015">
    <property type="protein sequence ID" value="KAK8867196.1"/>
    <property type="molecule type" value="Genomic_DNA"/>
</dbReference>